<dbReference type="PANTHER" id="PTHR23416:SF23">
    <property type="entry name" value="ACETYLTRANSFERASE C18B11.09C-RELATED"/>
    <property type="match status" value="1"/>
</dbReference>
<dbReference type="RefSeq" id="WP_283414428.1">
    <property type="nucleotide sequence ID" value="NZ_FXUA01000008.1"/>
</dbReference>
<proteinExistence type="inferred from homology"/>
<accession>A0ABY1PIQ2</accession>
<dbReference type="Pfam" id="PF00132">
    <property type="entry name" value="Hexapep"/>
    <property type="match status" value="1"/>
</dbReference>
<protein>
    <submittedName>
        <fullName evidence="3">Transferase hexapeptide (Six repeat-containing protein)</fullName>
    </submittedName>
</protein>
<evidence type="ECO:0000313" key="4">
    <source>
        <dbReference type="Proteomes" id="UP001157915"/>
    </source>
</evidence>
<keyword evidence="2 3" id="KW-0808">Transferase</keyword>
<dbReference type="InterPro" id="IPR011004">
    <property type="entry name" value="Trimer_LpxA-like_sf"/>
</dbReference>
<dbReference type="GO" id="GO:0016740">
    <property type="term" value="F:transferase activity"/>
    <property type="evidence" value="ECO:0007669"/>
    <property type="project" value="UniProtKB-KW"/>
</dbReference>
<evidence type="ECO:0000313" key="3">
    <source>
        <dbReference type="EMBL" id="SMP33405.1"/>
    </source>
</evidence>
<reference evidence="3 4" key="1">
    <citation type="submission" date="2017-05" db="EMBL/GenBank/DDBJ databases">
        <authorList>
            <person name="Varghese N."/>
            <person name="Submissions S."/>
        </authorList>
    </citation>
    <scope>NUCLEOTIDE SEQUENCE [LARGE SCALE GENOMIC DNA]</scope>
    <source>
        <strain evidence="3 4">DSM 15360</strain>
    </source>
</reference>
<gene>
    <name evidence="3" type="ORF">SAMN06265367_108176</name>
</gene>
<dbReference type="InterPro" id="IPR051159">
    <property type="entry name" value="Hexapeptide_acetyltransf"/>
</dbReference>
<sequence length="177" mass="19683">MNINFDKIRQYFLRLLPNKVQAKLLGVEMGENNFISSRFWSSEPYLIKIGNNCQITNGVKFFTHGGAGAVRLKHPKFDCFGKIEIGDFVYFGTNSLIMPGVTIGNNVLIAAGSVVVSSIPENVVIGGNPARIICSIEQYLERNLTFNLNTKGLSDTEKRKVILSNIDKLIKKEMLIA</sequence>
<dbReference type="PANTHER" id="PTHR23416">
    <property type="entry name" value="SIALIC ACID SYNTHASE-RELATED"/>
    <property type="match status" value="1"/>
</dbReference>
<name>A0ABY1PIQ2_9BACT</name>
<dbReference type="SUPFAM" id="SSF51161">
    <property type="entry name" value="Trimeric LpxA-like enzymes"/>
    <property type="match status" value="1"/>
</dbReference>
<dbReference type="Proteomes" id="UP001157915">
    <property type="component" value="Unassembled WGS sequence"/>
</dbReference>
<dbReference type="CDD" id="cd04647">
    <property type="entry name" value="LbH_MAT_like"/>
    <property type="match status" value="1"/>
</dbReference>
<evidence type="ECO:0000256" key="2">
    <source>
        <dbReference type="ARBA" id="ARBA00022679"/>
    </source>
</evidence>
<dbReference type="InterPro" id="IPR001451">
    <property type="entry name" value="Hexapep"/>
</dbReference>
<dbReference type="Gene3D" id="2.160.10.10">
    <property type="entry name" value="Hexapeptide repeat proteins"/>
    <property type="match status" value="1"/>
</dbReference>
<comment type="similarity">
    <text evidence="1">Belongs to the transferase hexapeptide repeat family.</text>
</comment>
<evidence type="ECO:0000256" key="1">
    <source>
        <dbReference type="ARBA" id="ARBA00007274"/>
    </source>
</evidence>
<organism evidence="3 4">
    <name type="scientific">Algoriphagus winogradskyi</name>
    <dbReference type="NCBI Taxonomy" id="237017"/>
    <lineage>
        <taxon>Bacteria</taxon>
        <taxon>Pseudomonadati</taxon>
        <taxon>Bacteroidota</taxon>
        <taxon>Cytophagia</taxon>
        <taxon>Cytophagales</taxon>
        <taxon>Cyclobacteriaceae</taxon>
        <taxon>Algoriphagus</taxon>
    </lineage>
</organism>
<keyword evidence="4" id="KW-1185">Reference proteome</keyword>
<comment type="caution">
    <text evidence="3">The sequence shown here is derived from an EMBL/GenBank/DDBJ whole genome shotgun (WGS) entry which is preliminary data.</text>
</comment>
<dbReference type="EMBL" id="FXUA01000008">
    <property type="protein sequence ID" value="SMP33405.1"/>
    <property type="molecule type" value="Genomic_DNA"/>
</dbReference>